<feature type="region of interest" description="Disordered" evidence="1">
    <location>
        <begin position="690"/>
        <end position="710"/>
    </location>
</feature>
<feature type="region of interest" description="Disordered" evidence="1">
    <location>
        <begin position="594"/>
        <end position="620"/>
    </location>
</feature>
<feature type="region of interest" description="Disordered" evidence="1">
    <location>
        <begin position="1248"/>
        <end position="1271"/>
    </location>
</feature>
<accession>F4PQC9</accession>
<dbReference type="Pfam" id="PF13251">
    <property type="entry name" value="DUF4042"/>
    <property type="match status" value="2"/>
</dbReference>
<dbReference type="Gene3D" id="1.25.10.10">
    <property type="entry name" value="Leucine-rich Repeat Variant"/>
    <property type="match status" value="2"/>
</dbReference>
<protein>
    <submittedName>
        <fullName evidence="3">HEAT repeat-containing protein</fullName>
    </submittedName>
</protein>
<dbReference type="PANTHER" id="PTHR13366">
    <property type="entry name" value="MALARIA ANTIGEN-RELATED"/>
    <property type="match status" value="1"/>
</dbReference>
<feature type="domain" description="DUF4042" evidence="2">
    <location>
        <begin position="612"/>
        <end position="695"/>
    </location>
</feature>
<dbReference type="PANTHER" id="PTHR13366:SF0">
    <property type="entry name" value="HEAT REPEAT-CONTAINING PROTEIN 6"/>
    <property type="match status" value="1"/>
</dbReference>
<dbReference type="OrthoDB" id="66533at2759"/>
<feature type="compositionally biased region" description="Low complexity" evidence="1">
    <location>
        <begin position="135"/>
        <end position="165"/>
    </location>
</feature>
<sequence length="1340" mass="149366">MTSNNTTTAATMELKSILDRLVKLKIENAPNTNTTPTPQTPPSSSSSLVNNIGNSHNSTTTIVDTTPPKKQQQEENSNSFFSNDNVIISHLNSHSKSSSGSGSGSNNNNNRSSSSSSSSSHTHHNHHNHHHKGKSTLNNNNNNKKYNNINNQHNQNNQNNNNNNQQVVSLNNQQQLEQVNLILNETIQLFNSNSSSSSSSSLSTTTTNNTSTNNTIVDSSVSTVIGNGDQYLSIFIQLSQIIPSQGINMDGWRQEIAKFFQLVTLVCRNLQPSLAQHSESIHHLLVFFISIITITNNVGGTAANASPSSPSGSPGGGLVGSNNFQIRIECLRALSSLLYNNGPNIPTKHQQSLIDLLLPLIPITTNLNAISQPPDINILATVSIGNLCNQCGVKLSKFYPSIFEKLYSNLEKLSLQLTNDKLITKFCCSTLRSIQLITNQSKGIIDSKAIHLLNILKKLMFFGTNINPNAMLPSQLHTVEPIQTRYIPRKKKNHYDSDGLSSSDSDVDERATLSKIRVSSLNLLQAIVKTSPKLFFGYWTQFLPSLSFLTIPSIFTSIIHDPDYRAKQTSIILLGTIFDNTKDHLSTLFISPPTNSSNSKNTTTQKSSSSSSSSSTSSSTSYTSFSQTLVSMIKETHKGLLAVLEAEKNSQLVPLILKSLSILINNTPYNKLDDDMLPLLLIQISSHLRDNNNNNSNNNNNNNNNNMNEMSNNINIPALQCIENILQTEPPTNSKLEISKILDIQQPIITILTNLCNNDLHVKMQARSCLCALTKYYFPSLCQVYSTILNDLFGTLSSQTQDQTSRIQASRILEEISKTMDEYGKSSIKFDNNFEKEYWDYFFKSLTNLIEDSLPQIRASICNCLSHLPSHIFSSLPTRLQLHCVTVILGLSNDDSYVVRASSCRTIGMFVKIESLSDDTTFLSKAASCLYKSMCDTNVNIKIKACWSLANLCDHLVSIRKDEVFNDIPTLILSKVVEVMLLASYDNPKVRSNSVRALGNFARFAPKELLYNTTPVDIQDIIQMMKINQQLHNQNNQQNNQNNQNNNQQSPQKDLQHQQNNIQIVDQYVKNHDKCLLDRIIDSLVINAEEASNSFNFVKVKWNACYALGNIFYNPDIIFDLDTPPQWLHSIYGTLIQLITTCKNYKIKINASAALATQVHSRCQYGKDYRIILDTILQSLTNVNTLIDHTEYQYKDILEKQLGISLIHLIGEMKPNEISSFMDLIVGNHIVLYDTFSRLSIDLIKQKEKDQRGGGGGGGEHQERPSDSRPTNKEFANAIETIKLICDTLTNSSQNLDASNNNNTAAIVNRFKSLYGETNNSHYYQSDDKRVFDSVSILLP</sequence>
<dbReference type="InterPro" id="IPR011989">
    <property type="entry name" value="ARM-like"/>
</dbReference>
<proteinExistence type="predicted"/>
<feature type="region of interest" description="Disordered" evidence="1">
    <location>
        <begin position="192"/>
        <end position="215"/>
    </location>
</feature>
<feature type="region of interest" description="Disordered" evidence="1">
    <location>
        <begin position="28"/>
        <end position="77"/>
    </location>
</feature>
<evidence type="ECO:0000256" key="1">
    <source>
        <dbReference type="SAM" id="MobiDB-lite"/>
    </source>
</evidence>
<reference evidence="4" key="1">
    <citation type="journal article" date="2011" name="Genome Res.">
        <title>Phylogeny-wide analysis of social amoeba genomes highlights ancient origins for complex intercellular communication.</title>
        <authorList>
            <person name="Heidel A.J."/>
            <person name="Lawal H.M."/>
            <person name="Felder M."/>
            <person name="Schilde C."/>
            <person name="Helps N.R."/>
            <person name="Tunggal B."/>
            <person name="Rivero F."/>
            <person name="John U."/>
            <person name="Schleicher M."/>
            <person name="Eichinger L."/>
            <person name="Platzer M."/>
            <person name="Noegel A.A."/>
            <person name="Schaap P."/>
            <person name="Gloeckner G."/>
        </authorList>
    </citation>
    <scope>NUCLEOTIDE SEQUENCE [LARGE SCALE GENOMIC DNA]</scope>
    <source>
        <strain evidence="4">SH3</strain>
    </source>
</reference>
<dbReference type="InterPro" id="IPR025283">
    <property type="entry name" value="DUF4042"/>
</dbReference>
<feature type="region of interest" description="Disordered" evidence="1">
    <location>
        <begin position="91"/>
        <end position="165"/>
    </location>
</feature>
<dbReference type="STRING" id="1054147.F4PQC9"/>
<gene>
    <name evidence="3" type="ORF">DFA_04722</name>
</gene>
<feature type="compositionally biased region" description="Basic and acidic residues" evidence="1">
    <location>
        <begin position="1260"/>
        <end position="1271"/>
    </location>
</feature>
<evidence type="ECO:0000313" key="4">
    <source>
        <dbReference type="Proteomes" id="UP000007797"/>
    </source>
</evidence>
<feature type="compositionally biased region" description="Low complexity" evidence="1">
    <location>
        <begin position="691"/>
        <end position="710"/>
    </location>
</feature>
<dbReference type="EMBL" id="GL883009">
    <property type="protein sequence ID" value="EGG22592.1"/>
    <property type="molecule type" value="Genomic_DNA"/>
</dbReference>
<feature type="compositionally biased region" description="Basic residues" evidence="1">
    <location>
        <begin position="121"/>
        <end position="134"/>
    </location>
</feature>
<evidence type="ECO:0000313" key="3">
    <source>
        <dbReference type="EMBL" id="EGG22592.1"/>
    </source>
</evidence>
<feature type="compositionally biased region" description="Low complexity" evidence="1">
    <location>
        <begin position="1035"/>
        <end position="1049"/>
    </location>
</feature>
<feature type="region of interest" description="Disordered" evidence="1">
    <location>
        <begin position="1035"/>
        <end position="1057"/>
    </location>
</feature>
<dbReference type="GeneID" id="14874287"/>
<feature type="compositionally biased region" description="Polar residues" evidence="1">
    <location>
        <begin position="52"/>
        <end position="70"/>
    </location>
</feature>
<evidence type="ECO:0000259" key="2">
    <source>
        <dbReference type="Pfam" id="PF13251"/>
    </source>
</evidence>
<feature type="compositionally biased region" description="Low complexity" evidence="1">
    <location>
        <begin position="91"/>
        <end position="120"/>
    </location>
</feature>
<dbReference type="RefSeq" id="XP_004360443.1">
    <property type="nucleotide sequence ID" value="XM_004360386.1"/>
</dbReference>
<name>F4PQC9_CACFS</name>
<dbReference type="OMA" id="INSNFDR"/>
<dbReference type="KEGG" id="dfa:DFA_04722"/>
<keyword evidence="4" id="KW-1185">Reference proteome</keyword>
<dbReference type="InterPro" id="IPR016024">
    <property type="entry name" value="ARM-type_fold"/>
</dbReference>
<organism evidence="3 4">
    <name type="scientific">Cavenderia fasciculata</name>
    <name type="common">Slime mold</name>
    <name type="synonym">Dictyostelium fasciculatum</name>
    <dbReference type="NCBI Taxonomy" id="261658"/>
    <lineage>
        <taxon>Eukaryota</taxon>
        <taxon>Amoebozoa</taxon>
        <taxon>Evosea</taxon>
        <taxon>Eumycetozoa</taxon>
        <taxon>Dictyostelia</taxon>
        <taxon>Acytosteliales</taxon>
        <taxon>Cavenderiaceae</taxon>
        <taxon>Cavenderia</taxon>
    </lineage>
</organism>
<dbReference type="SUPFAM" id="SSF48371">
    <property type="entry name" value="ARM repeat"/>
    <property type="match status" value="3"/>
</dbReference>
<dbReference type="Proteomes" id="UP000007797">
    <property type="component" value="Unassembled WGS sequence"/>
</dbReference>
<feature type="compositionally biased region" description="Low complexity" evidence="1">
    <location>
        <begin position="28"/>
        <end position="51"/>
    </location>
</feature>
<feature type="domain" description="DUF4042" evidence="2">
    <location>
        <begin position="515"/>
        <end position="587"/>
    </location>
</feature>
<dbReference type="InterPro" id="IPR052107">
    <property type="entry name" value="HEAT6"/>
</dbReference>